<protein>
    <recommendedName>
        <fullName evidence="9">Serine/threonine-protein kinase RAD53</fullName>
        <ecNumber evidence="9">2.7.12.1</ecNumber>
    </recommendedName>
</protein>
<dbReference type="Gene3D" id="2.60.200.20">
    <property type="match status" value="2"/>
</dbReference>
<dbReference type="GO" id="GO:0003688">
    <property type="term" value="F:DNA replication origin binding"/>
    <property type="evidence" value="ECO:0007669"/>
    <property type="project" value="EnsemblFungi"/>
</dbReference>
<dbReference type="RefSeq" id="XP_018983202.1">
    <property type="nucleotide sequence ID" value="XM_019129801.1"/>
</dbReference>
<dbReference type="SUPFAM" id="SSF49879">
    <property type="entry name" value="SMAD/FHA domain"/>
    <property type="match status" value="2"/>
</dbReference>
<dbReference type="InterPro" id="IPR000253">
    <property type="entry name" value="FHA_dom"/>
</dbReference>
<keyword evidence="9" id="KW-0539">Nucleus</keyword>
<feature type="compositionally biased region" description="Polar residues" evidence="11">
    <location>
        <begin position="603"/>
        <end position="612"/>
    </location>
</feature>
<keyword evidence="9" id="KW-0131">Cell cycle</keyword>
<dbReference type="GO" id="GO:0106310">
    <property type="term" value="F:protein serine kinase activity"/>
    <property type="evidence" value="ECO:0007669"/>
    <property type="project" value="RHEA"/>
</dbReference>
<dbReference type="InterPro" id="IPR011009">
    <property type="entry name" value="Kinase-like_dom_sf"/>
</dbReference>
<feature type="domain" description="FHA" evidence="12">
    <location>
        <begin position="656"/>
        <end position="721"/>
    </location>
</feature>
<dbReference type="PROSITE" id="PS00108">
    <property type="entry name" value="PROTEIN_KINASE_ST"/>
    <property type="match status" value="1"/>
</dbReference>
<keyword evidence="2 9" id="KW-0723">Serine/threonine-protein kinase</keyword>
<dbReference type="OrthoDB" id="10252171at2759"/>
<dbReference type="STRING" id="984486.A0A1E3QK90"/>
<sequence length="858" mass="94643">MDLSPVEPTQPTQTQPTQLQGLEAPELADPSVVARFLCTTGQLKFLDLQLPSPARETAEWTFGRNAGSDFPLPKGSSRLSNHHFKAWYSLTDRNLMLQDVSTNGTYINNTRMVKGTNYIVNQGDEIAVGVGVPEDVLRFIVVFNPNPVEPPKTRTADEGIHRHYIIRKEIVGQGAFATVKKAIERATGKTYAVKIINKRKVLTTGGTAIVARELAILEKLDHPGIVRLQASYEDADNYYLVIEFVPGGDLMDFVAAHGAVGEEAAREIARQILHAIEYVHALGISHRDLKPDNILIMLDDPVQVKITDFGLAKVSDQNSFMKTFCGTLAYVAPEIVLGKKPARRKGIQPQAQRQHYSSLVDMWSLGCLVFVILTAHLPFSGLTQDDLFKQIKSGVYHQSLLTEHGVSGPGRGFLESLLKVDPMERITATQALQHPWIVNENDSVVSLSQSQSQHKQSQRGEFSKPLVFADGENVFKMPKKIPKENAVEKNQAPKELDVAKNEVGGEMVEGEAKEVSPSEEILGTDRSEAVSIKSNDGGPFPLETDFASIPPQAESTPKAEHGSPNRSPIRSPLRSERFTSKIGPEEDLPRLSAVPGLEPPSFHSLSMATSSRRYSRNGVPGDAPHSTPPGTYLTLQPLSESIPHQPIHILQGMNPFVVGRSDKCNVTITDDRMSKIHCGITKKRHPTGTNTNIFESPAMGLDDVWLIDNSTNSCFINQLRIGKGKKAKIFDGDMIYLFNDKQKHQMLGFRVCINDGTGLFNGGERLDVETEDHMFDASQLPVPVPVKLEEPPKHVVPQDPSDKKVLPVLRFPPETAMVPTAPTSENGEKRRAPEVETRVVKRADLKSDLEKPADAWIH</sequence>
<evidence type="ECO:0000256" key="6">
    <source>
        <dbReference type="ARBA" id="ARBA00022840"/>
    </source>
</evidence>
<dbReference type="GO" id="GO:0051598">
    <property type="term" value="P:meiotic recombination checkpoint signaling"/>
    <property type="evidence" value="ECO:0007669"/>
    <property type="project" value="TreeGrafter"/>
</dbReference>
<accession>A0A1E3QK90</accession>
<dbReference type="SUPFAM" id="SSF56112">
    <property type="entry name" value="Protein kinase-like (PK-like)"/>
    <property type="match status" value="1"/>
</dbReference>
<feature type="domain" description="Protein kinase" evidence="13">
    <location>
        <begin position="165"/>
        <end position="437"/>
    </location>
</feature>
<dbReference type="PIRSF" id="PIRSF000661">
    <property type="entry name" value="Ser/Thr_PK_RAD53"/>
    <property type="match status" value="1"/>
</dbReference>
<feature type="region of interest" description="Disordered" evidence="11">
    <location>
        <begin position="1"/>
        <end position="23"/>
    </location>
</feature>
<dbReference type="PANTHER" id="PTHR44167">
    <property type="entry name" value="OVARIAN-SPECIFIC SERINE/THREONINE-PROTEIN KINASE LOK-RELATED"/>
    <property type="match status" value="1"/>
</dbReference>
<feature type="compositionally biased region" description="Basic and acidic residues" evidence="11">
    <location>
        <begin position="481"/>
        <end position="500"/>
    </location>
</feature>
<dbReference type="GO" id="GO:0000077">
    <property type="term" value="P:DNA damage checkpoint signaling"/>
    <property type="evidence" value="ECO:0007669"/>
    <property type="project" value="EnsemblFungi"/>
</dbReference>
<comment type="function">
    <text evidence="9">Controls S-phase checkpoint as well as G1 and G2 DNA damage checkpoints. Phosphorylates proteins on serine, threonine, and tyrosine. Prevents entry into anaphase and mitotic exit after DNA damage via regulation of the Polo kinase CDC5.</text>
</comment>
<dbReference type="GO" id="GO:0006281">
    <property type="term" value="P:DNA repair"/>
    <property type="evidence" value="ECO:0007669"/>
    <property type="project" value="EnsemblFungi"/>
</dbReference>
<dbReference type="Proteomes" id="UP000094336">
    <property type="component" value="Unassembled WGS sequence"/>
</dbReference>
<keyword evidence="9" id="KW-0227">DNA damage</keyword>
<feature type="domain" description="FHA" evidence="12">
    <location>
        <begin position="60"/>
        <end position="112"/>
    </location>
</feature>
<evidence type="ECO:0000256" key="5">
    <source>
        <dbReference type="ARBA" id="ARBA00022777"/>
    </source>
</evidence>
<dbReference type="InterPro" id="IPR008271">
    <property type="entry name" value="Ser/Thr_kinase_AS"/>
</dbReference>
<dbReference type="GO" id="GO:0005829">
    <property type="term" value="C:cytosol"/>
    <property type="evidence" value="ECO:0007669"/>
    <property type="project" value="EnsemblFungi"/>
</dbReference>
<dbReference type="InterPro" id="IPR000719">
    <property type="entry name" value="Prot_kinase_dom"/>
</dbReference>
<organism evidence="14 15">
    <name type="scientific">Babjeviella inositovora NRRL Y-12698</name>
    <dbReference type="NCBI Taxonomy" id="984486"/>
    <lineage>
        <taxon>Eukaryota</taxon>
        <taxon>Fungi</taxon>
        <taxon>Dikarya</taxon>
        <taxon>Ascomycota</taxon>
        <taxon>Saccharomycotina</taxon>
        <taxon>Pichiomycetes</taxon>
        <taxon>Serinales incertae sedis</taxon>
        <taxon>Babjeviella</taxon>
    </lineage>
</organism>
<dbReference type="EC" id="2.7.12.1" evidence="9"/>
<evidence type="ECO:0000256" key="7">
    <source>
        <dbReference type="ARBA" id="ARBA00047899"/>
    </source>
</evidence>
<name>A0A1E3QK90_9ASCO</name>
<reference evidence="15" key="1">
    <citation type="submission" date="2016-05" db="EMBL/GenBank/DDBJ databases">
        <title>Comparative genomics of biotechnologically important yeasts.</title>
        <authorList>
            <consortium name="DOE Joint Genome Institute"/>
            <person name="Riley R."/>
            <person name="Haridas S."/>
            <person name="Wolfe K.H."/>
            <person name="Lopes M.R."/>
            <person name="Hittinger C.T."/>
            <person name="Goker M."/>
            <person name="Salamov A."/>
            <person name="Wisecaver J."/>
            <person name="Long T.M."/>
            <person name="Aerts A.L."/>
            <person name="Barry K."/>
            <person name="Choi C."/>
            <person name="Clum A."/>
            <person name="Coughlan A.Y."/>
            <person name="Deshpande S."/>
            <person name="Douglass A.P."/>
            <person name="Hanson S.J."/>
            <person name="Klenk H.-P."/>
            <person name="Labutti K."/>
            <person name="Lapidus A."/>
            <person name="Lindquist E."/>
            <person name="Lipzen A."/>
            <person name="Meier-Kolthoff J.P."/>
            <person name="Ohm R.A."/>
            <person name="Otillar R.P."/>
            <person name="Pangilinan J."/>
            <person name="Peng Y."/>
            <person name="Rokas A."/>
            <person name="Rosa C.A."/>
            <person name="Scheuner C."/>
            <person name="Sibirny A.A."/>
            <person name="Slot J.C."/>
            <person name="Stielow J.B."/>
            <person name="Sun H."/>
            <person name="Kurtzman C.P."/>
            <person name="Blackwell M."/>
            <person name="Grigoriev I.V."/>
            <person name="Jeffries T.W."/>
        </authorList>
    </citation>
    <scope>NUCLEOTIDE SEQUENCE [LARGE SCALE GENOMIC DNA]</scope>
    <source>
        <strain evidence="15">NRRL Y-12698</strain>
    </source>
</reference>
<dbReference type="GO" id="GO:0030447">
    <property type="term" value="P:filamentous growth"/>
    <property type="evidence" value="ECO:0007669"/>
    <property type="project" value="UniProtKB-ARBA"/>
</dbReference>
<keyword evidence="5 9" id="KW-0418">Kinase</keyword>
<dbReference type="GO" id="GO:0006270">
    <property type="term" value="P:DNA replication initiation"/>
    <property type="evidence" value="ECO:0007669"/>
    <property type="project" value="EnsemblFungi"/>
</dbReference>
<evidence type="ECO:0000259" key="13">
    <source>
        <dbReference type="PROSITE" id="PS50011"/>
    </source>
</evidence>
<dbReference type="GO" id="GO:0009202">
    <property type="term" value="P:deoxyribonucleoside triphosphate biosynthetic process"/>
    <property type="evidence" value="ECO:0007669"/>
    <property type="project" value="EnsemblFungi"/>
</dbReference>
<comment type="subcellular location">
    <subcellularLocation>
        <location evidence="9">Nucleus</location>
    </subcellularLocation>
</comment>
<dbReference type="GO" id="GO:0004674">
    <property type="term" value="F:protein serine/threonine kinase activity"/>
    <property type="evidence" value="ECO:0007669"/>
    <property type="project" value="UniProtKB-KW"/>
</dbReference>
<keyword evidence="3 9" id="KW-0808">Transferase</keyword>
<keyword evidence="15" id="KW-1185">Reference proteome</keyword>
<dbReference type="SMART" id="SM00220">
    <property type="entry name" value="S_TKc"/>
    <property type="match status" value="1"/>
</dbReference>
<feature type="compositionally biased region" description="Low complexity" evidence="11">
    <location>
        <begin position="9"/>
        <end position="18"/>
    </location>
</feature>
<proteinExistence type="inferred from homology"/>
<evidence type="ECO:0000256" key="11">
    <source>
        <dbReference type="SAM" id="MobiDB-lite"/>
    </source>
</evidence>
<dbReference type="PANTHER" id="PTHR44167:SF24">
    <property type="entry name" value="SERINE_THREONINE-PROTEIN KINASE CHK2"/>
    <property type="match status" value="1"/>
</dbReference>
<keyword evidence="9" id="KW-0829">Tyrosine-protein kinase</keyword>
<gene>
    <name evidence="14" type="ORF">BABINDRAFT_163249</name>
</gene>
<evidence type="ECO:0000259" key="12">
    <source>
        <dbReference type="PROSITE" id="PS50006"/>
    </source>
</evidence>
<dbReference type="EMBL" id="KV454438">
    <property type="protein sequence ID" value="ODQ77874.1"/>
    <property type="molecule type" value="Genomic_DNA"/>
</dbReference>
<evidence type="ECO:0000256" key="10">
    <source>
        <dbReference type="PROSITE-ProRule" id="PRU10141"/>
    </source>
</evidence>
<dbReference type="GeneID" id="30147654"/>
<dbReference type="PROSITE" id="PS00107">
    <property type="entry name" value="PROTEIN_KINASE_ATP"/>
    <property type="match status" value="1"/>
</dbReference>
<dbReference type="InterPro" id="IPR016256">
    <property type="entry name" value="Ser/Thr_kinase_Rad53"/>
</dbReference>
<dbReference type="Pfam" id="PF00069">
    <property type="entry name" value="Pkinase"/>
    <property type="match status" value="1"/>
</dbReference>
<dbReference type="GO" id="GO:0008104">
    <property type="term" value="P:intracellular protein localization"/>
    <property type="evidence" value="ECO:0007669"/>
    <property type="project" value="EnsemblFungi"/>
</dbReference>
<dbReference type="InterPro" id="IPR017441">
    <property type="entry name" value="Protein_kinase_ATP_BS"/>
</dbReference>
<dbReference type="GO" id="GO:0043247">
    <property type="term" value="P:telomere maintenance in response to DNA damage"/>
    <property type="evidence" value="ECO:0007669"/>
    <property type="project" value="EnsemblFungi"/>
</dbReference>
<comment type="similarity">
    <text evidence="1 9">Belongs to the protein kinase superfamily. CAMK Ser/Thr protein kinase family. CHEK2 subfamily.</text>
</comment>
<dbReference type="PROSITE" id="PS50006">
    <property type="entry name" value="FHA_DOMAIN"/>
    <property type="match status" value="2"/>
</dbReference>
<dbReference type="InterPro" id="IPR008984">
    <property type="entry name" value="SMAD_FHA_dom_sf"/>
</dbReference>
<dbReference type="SMART" id="SM00240">
    <property type="entry name" value="FHA"/>
    <property type="match status" value="2"/>
</dbReference>
<dbReference type="GO" id="GO:0005524">
    <property type="term" value="F:ATP binding"/>
    <property type="evidence" value="ECO:0007669"/>
    <property type="project" value="UniProtKB-UniRule"/>
</dbReference>
<keyword evidence="4 9" id="KW-0547">Nucleotide-binding</keyword>
<feature type="binding site" evidence="10">
    <location>
        <position position="194"/>
    </location>
    <ligand>
        <name>ATP</name>
        <dbReference type="ChEBI" id="CHEBI:30616"/>
    </ligand>
</feature>
<comment type="catalytic activity">
    <reaction evidence="9">
        <text>L-threonyl-[protein] + ATP = O-phospho-L-threonyl-[protein] + ADP + H(+)</text>
        <dbReference type="Rhea" id="RHEA:46608"/>
        <dbReference type="Rhea" id="RHEA-COMP:11060"/>
        <dbReference type="Rhea" id="RHEA-COMP:11605"/>
        <dbReference type="ChEBI" id="CHEBI:15378"/>
        <dbReference type="ChEBI" id="CHEBI:30013"/>
        <dbReference type="ChEBI" id="CHEBI:30616"/>
        <dbReference type="ChEBI" id="CHEBI:61977"/>
        <dbReference type="ChEBI" id="CHEBI:456216"/>
        <dbReference type="EC" id="2.7.12.1"/>
    </reaction>
</comment>
<feature type="compositionally biased region" description="Basic and acidic residues" evidence="11">
    <location>
        <begin position="826"/>
        <end position="837"/>
    </location>
</feature>
<dbReference type="Gene3D" id="1.10.510.10">
    <property type="entry name" value="Transferase(Phosphotransferase) domain 1"/>
    <property type="match status" value="1"/>
</dbReference>
<dbReference type="AlphaFoldDB" id="A0A1E3QK90"/>
<evidence type="ECO:0000256" key="1">
    <source>
        <dbReference type="ARBA" id="ARBA00005575"/>
    </source>
</evidence>
<dbReference type="Gene3D" id="3.30.200.20">
    <property type="entry name" value="Phosphorylase Kinase, domain 1"/>
    <property type="match status" value="1"/>
</dbReference>
<dbReference type="PROSITE" id="PS50011">
    <property type="entry name" value="PROTEIN_KINASE_DOM"/>
    <property type="match status" value="1"/>
</dbReference>
<dbReference type="GO" id="GO:0004712">
    <property type="term" value="F:protein serine/threonine/tyrosine kinase activity"/>
    <property type="evidence" value="ECO:0007669"/>
    <property type="project" value="UniProtKB-EC"/>
</dbReference>
<evidence type="ECO:0000256" key="2">
    <source>
        <dbReference type="ARBA" id="ARBA00022527"/>
    </source>
</evidence>
<evidence type="ECO:0000256" key="8">
    <source>
        <dbReference type="ARBA" id="ARBA00048679"/>
    </source>
</evidence>
<dbReference type="Pfam" id="PF00498">
    <property type="entry name" value="FHA"/>
    <property type="match status" value="2"/>
</dbReference>
<evidence type="ECO:0000313" key="15">
    <source>
        <dbReference type="Proteomes" id="UP000094336"/>
    </source>
</evidence>
<comment type="catalytic activity">
    <reaction evidence="7">
        <text>L-threonyl-[protein] + ATP = O-phospho-L-threonyl-[protein] + ADP + H(+)</text>
        <dbReference type="Rhea" id="RHEA:46608"/>
        <dbReference type="Rhea" id="RHEA-COMP:11060"/>
        <dbReference type="Rhea" id="RHEA-COMP:11605"/>
        <dbReference type="ChEBI" id="CHEBI:15378"/>
        <dbReference type="ChEBI" id="CHEBI:30013"/>
        <dbReference type="ChEBI" id="CHEBI:30616"/>
        <dbReference type="ChEBI" id="CHEBI:61977"/>
        <dbReference type="ChEBI" id="CHEBI:456216"/>
        <dbReference type="EC" id="2.7.11.1"/>
    </reaction>
</comment>
<feature type="region of interest" description="Disordered" evidence="11">
    <location>
        <begin position="815"/>
        <end position="837"/>
    </location>
</feature>
<comment type="catalytic activity">
    <reaction evidence="8">
        <text>L-seryl-[protein] + ATP = O-phospho-L-seryl-[protein] + ADP + H(+)</text>
        <dbReference type="Rhea" id="RHEA:17989"/>
        <dbReference type="Rhea" id="RHEA-COMP:9863"/>
        <dbReference type="Rhea" id="RHEA-COMP:11604"/>
        <dbReference type="ChEBI" id="CHEBI:15378"/>
        <dbReference type="ChEBI" id="CHEBI:29999"/>
        <dbReference type="ChEBI" id="CHEBI:30616"/>
        <dbReference type="ChEBI" id="CHEBI:83421"/>
        <dbReference type="ChEBI" id="CHEBI:456216"/>
        <dbReference type="EC" id="2.7.11.1"/>
    </reaction>
</comment>
<dbReference type="FunFam" id="3.30.200.20:FF:000315">
    <property type="entry name" value="Calcium-dependent protein kinase 3"/>
    <property type="match status" value="1"/>
</dbReference>
<evidence type="ECO:0000313" key="14">
    <source>
        <dbReference type="EMBL" id="ODQ77874.1"/>
    </source>
</evidence>
<dbReference type="GO" id="GO:0004713">
    <property type="term" value="F:protein tyrosine kinase activity"/>
    <property type="evidence" value="ECO:0007669"/>
    <property type="project" value="UniProtKB-KW"/>
</dbReference>
<keyword evidence="6 9" id="KW-0067">ATP-binding</keyword>
<feature type="region of interest" description="Disordered" evidence="11">
    <location>
        <begin position="479"/>
        <end position="632"/>
    </location>
</feature>
<dbReference type="FunFam" id="1.10.510.10:FF:000651">
    <property type="entry name" value="Serine/threonine-protein kinase RAD53"/>
    <property type="match status" value="1"/>
</dbReference>
<evidence type="ECO:0000256" key="9">
    <source>
        <dbReference type="PIRNR" id="PIRNR000661"/>
    </source>
</evidence>
<dbReference type="GO" id="GO:0005634">
    <property type="term" value="C:nucleus"/>
    <property type="evidence" value="ECO:0007669"/>
    <property type="project" value="UniProtKB-SubCell"/>
</dbReference>
<evidence type="ECO:0000256" key="4">
    <source>
        <dbReference type="ARBA" id="ARBA00022741"/>
    </source>
</evidence>
<feature type="compositionally biased region" description="Basic and acidic residues" evidence="11">
    <location>
        <begin position="573"/>
        <end position="589"/>
    </location>
</feature>
<evidence type="ECO:0000256" key="3">
    <source>
        <dbReference type="ARBA" id="ARBA00022679"/>
    </source>
</evidence>